<dbReference type="OrthoDB" id="1577640at2759"/>
<feature type="repeat" description="ANK" evidence="3">
    <location>
        <begin position="115"/>
        <end position="144"/>
    </location>
</feature>
<evidence type="ECO:0000256" key="3">
    <source>
        <dbReference type="PROSITE-ProRule" id="PRU00023"/>
    </source>
</evidence>
<dbReference type="InParanoid" id="A0A2J7Q378"/>
<name>A0A2J7Q378_9NEOP</name>
<proteinExistence type="predicted"/>
<dbReference type="STRING" id="105785.A0A2J7Q378"/>
<reference evidence="4 5" key="1">
    <citation type="submission" date="2017-12" db="EMBL/GenBank/DDBJ databases">
        <title>Hemimetabolous genomes reveal molecular basis of termite eusociality.</title>
        <authorList>
            <person name="Harrison M.C."/>
            <person name="Jongepier E."/>
            <person name="Robertson H.M."/>
            <person name="Arning N."/>
            <person name="Bitard-Feildel T."/>
            <person name="Chao H."/>
            <person name="Childers C.P."/>
            <person name="Dinh H."/>
            <person name="Doddapaneni H."/>
            <person name="Dugan S."/>
            <person name="Gowin J."/>
            <person name="Greiner C."/>
            <person name="Han Y."/>
            <person name="Hu H."/>
            <person name="Hughes D.S.T."/>
            <person name="Huylmans A.-K."/>
            <person name="Kemena C."/>
            <person name="Kremer L.P.M."/>
            <person name="Lee S.L."/>
            <person name="Lopez-Ezquerra A."/>
            <person name="Mallet L."/>
            <person name="Monroy-Kuhn J.M."/>
            <person name="Moser A."/>
            <person name="Murali S.C."/>
            <person name="Muzny D.M."/>
            <person name="Otani S."/>
            <person name="Piulachs M.-D."/>
            <person name="Poelchau M."/>
            <person name="Qu J."/>
            <person name="Schaub F."/>
            <person name="Wada-Katsumata A."/>
            <person name="Worley K.C."/>
            <person name="Xie Q."/>
            <person name="Ylla G."/>
            <person name="Poulsen M."/>
            <person name="Gibbs R.A."/>
            <person name="Schal C."/>
            <person name="Richards S."/>
            <person name="Belles X."/>
            <person name="Korb J."/>
            <person name="Bornberg-Bauer E."/>
        </authorList>
    </citation>
    <scope>NUCLEOTIDE SEQUENCE [LARGE SCALE GENOMIC DNA]</scope>
    <source>
        <tissue evidence="4">Whole body</tissue>
    </source>
</reference>
<dbReference type="InterPro" id="IPR050776">
    <property type="entry name" value="Ank_Repeat/CDKN_Inhibitor"/>
</dbReference>
<dbReference type="PROSITE" id="PS50297">
    <property type="entry name" value="ANK_REP_REGION"/>
    <property type="match status" value="3"/>
</dbReference>
<dbReference type="SMART" id="SM00248">
    <property type="entry name" value="ANK"/>
    <property type="match status" value="4"/>
</dbReference>
<dbReference type="AlphaFoldDB" id="A0A2J7Q378"/>
<dbReference type="PROSITE" id="PS50088">
    <property type="entry name" value="ANK_REPEAT"/>
    <property type="match status" value="3"/>
</dbReference>
<sequence length="205" mass="22845">MESLTYLVQETVPPVYFSIHLLLQVLDVVLQIFCLPFKEEKVGLGKEMTLREAAMTGDLISVELLLKAGKDPSERDKEHYTPLHWAAAKGHKKVAKKLLEVGAGLEVKGGRFLFTPLHMAAGEGHFGTTQLLLDAGAQVNSFDKFYDTPMHWAAWFGHLSVLQFLVERGGNFSVMNRDGSTPRDMASLRGNVNIVQWLDGMKFVT</sequence>
<dbReference type="Gene3D" id="1.25.40.20">
    <property type="entry name" value="Ankyrin repeat-containing domain"/>
    <property type="match status" value="3"/>
</dbReference>
<dbReference type="Pfam" id="PF00023">
    <property type="entry name" value="Ank"/>
    <property type="match status" value="1"/>
</dbReference>
<keyword evidence="5" id="KW-1185">Reference proteome</keyword>
<dbReference type="InterPro" id="IPR036770">
    <property type="entry name" value="Ankyrin_rpt-contain_sf"/>
</dbReference>
<organism evidence="4 5">
    <name type="scientific">Cryptotermes secundus</name>
    <dbReference type="NCBI Taxonomy" id="105785"/>
    <lineage>
        <taxon>Eukaryota</taxon>
        <taxon>Metazoa</taxon>
        <taxon>Ecdysozoa</taxon>
        <taxon>Arthropoda</taxon>
        <taxon>Hexapoda</taxon>
        <taxon>Insecta</taxon>
        <taxon>Pterygota</taxon>
        <taxon>Neoptera</taxon>
        <taxon>Polyneoptera</taxon>
        <taxon>Dictyoptera</taxon>
        <taxon>Blattodea</taxon>
        <taxon>Blattoidea</taxon>
        <taxon>Termitoidae</taxon>
        <taxon>Kalotermitidae</taxon>
        <taxon>Cryptotermitinae</taxon>
        <taxon>Cryptotermes</taxon>
    </lineage>
</organism>
<evidence type="ECO:0000256" key="2">
    <source>
        <dbReference type="ARBA" id="ARBA00023043"/>
    </source>
</evidence>
<dbReference type="InterPro" id="IPR002110">
    <property type="entry name" value="Ankyrin_rpt"/>
</dbReference>
<dbReference type="Proteomes" id="UP000235965">
    <property type="component" value="Unassembled WGS sequence"/>
</dbReference>
<dbReference type="PANTHER" id="PTHR24201">
    <property type="entry name" value="ANK_REP_REGION DOMAIN-CONTAINING PROTEIN"/>
    <property type="match status" value="1"/>
</dbReference>
<dbReference type="EMBL" id="NEVH01019069">
    <property type="protein sequence ID" value="PNF23029.1"/>
    <property type="molecule type" value="Genomic_DNA"/>
</dbReference>
<dbReference type="SUPFAM" id="SSF48403">
    <property type="entry name" value="Ankyrin repeat"/>
    <property type="match status" value="1"/>
</dbReference>
<accession>A0A2J7Q378</accession>
<feature type="repeat" description="ANK" evidence="3">
    <location>
        <begin position="145"/>
        <end position="177"/>
    </location>
</feature>
<dbReference type="GO" id="GO:0005634">
    <property type="term" value="C:nucleus"/>
    <property type="evidence" value="ECO:0007669"/>
    <property type="project" value="TreeGrafter"/>
</dbReference>
<feature type="repeat" description="ANK" evidence="3">
    <location>
        <begin position="78"/>
        <end position="110"/>
    </location>
</feature>
<dbReference type="PRINTS" id="PR01415">
    <property type="entry name" value="ANKYRIN"/>
</dbReference>
<evidence type="ECO:0000313" key="4">
    <source>
        <dbReference type="EMBL" id="PNF23029.1"/>
    </source>
</evidence>
<evidence type="ECO:0000256" key="1">
    <source>
        <dbReference type="ARBA" id="ARBA00022737"/>
    </source>
</evidence>
<keyword evidence="2 3" id="KW-0040">ANK repeat</keyword>
<comment type="caution">
    <text evidence="4">The sequence shown here is derived from an EMBL/GenBank/DDBJ whole genome shotgun (WGS) entry which is preliminary data.</text>
</comment>
<evidence type="ECO:0000313" key="5">
    <source>
        <dbReference type="Proteomes" id="UP000235965"/>
    </source>
</evidence>
<keyword evidence="1" id="KW-0677">Repeat</keyword>
<dbReference type="Pfam" id="PF12796">
    <property type="entry name" value="Ank_2"/>
    <property type="match status" value="1"/>
</dbReference>
<dbReference type="PANTHER" id="PTHR24201:SF14">
    <property type="entry name" value="CYCLIN-DEPENDENT KINASE 4 INHIBITOR C-LIKE"/>
    <property type="match status" value="1"/>
</dbReference>
<gene>
    <name evidence="4" type="ORF">B7P43_G09825</name>
</gene>
<protein>
    <submittedName>
        <fullName evidence="4">Uncharacterized protein</fullName>
    </submittedName>
</protein>